<name>A0A6L8V6B6_9BACL</name>
<dbReference type="AlphaFoldDB" id="A0A6L8V6B6"/>
<reference evidence="1 2" key="1">
    <citation type="submission" date="2019-12" db="EMBL/GenBank/DDBJ databases">
        <title>Paenibacillus sp. nov. sp. isolated from soil.</title>
        <authorList>
            <person name="Kim J."/>
            <person name="Jeong S.E."/>
            <person name="Jung H.S."/>
            <person name="Jeon C.O."/>
        </authorList>
    </citation>
    <scope>NUCLEOTIDE SEQUENCE [LARGE SCALE GENOMIC DNA]</scope>
    <source>
        <strain evidence="1 2">5J-6</strain>
    </source>
</reference>
<dbReference type="Proteomes" id="UP000481087">
    <property type="component" value="Unassembled WGS sequence"/>
</dbReference>
<keyword evidence="2" id="KW-1185">Reference proteome</keyword>
<sequence length="102" mass="11601">MNQRYRITRSLQVNDSSEAVISLEECKQYFASKSDFSYTSVFTITGATTMSIEGDFFMWSYGDTQIPFRHYQGDIYVSGKNEAVIPRMTEVASDLRADIVGE</sequence>
<organism evidence="1 2">
    <name type="scientific">Paenibacillus silvestris</name>
    <dbReference type="NCBI Taxonomy" id="2606219"/>
    <lineage>
        <taxon>Bacteria</taxon>
        <taxon>Bacillati</taxon>
        <taxon>Bacillota</taxon>
        <taxon>Bacilli</taxon>
        <taxon>Bacillales</taxon>
        <taxon>Paenibacillaceae</taxon>
        <taxon>Paenibacillus</taxon>
    </lineage>
</organism>
<accession>A0A6L8V6B6</accession>
<evidence type="ECO:0000313" key="1">
    <source>
        <dbReference type="EMBL" id="MZQ85805.1"/>
    </source>
</evidence>
<proteinExistence type="predicted"/>
<comment type="caution">
    <text evidence="1">The sequence shown here is derived from an EMBL/GenBank/DDBJ whole genome shotgun (WGS) entry which is preliminary data.</text>
</comment>
<protein>
    <submittedName>
        <fullName evidence="1">Uncharacterized protein</fullName>
    </submittedName>
</protein>
<dbReference type="RefSeq" id="WP_161410128.1">
    <property type="nucleotide sequence ID" value="NZ_WTUZ01000036.1"/>
</dbReference>
<evidence type="ECO:0000313" key="2">
    <source>
        <dbReference type="Proteomes" id="UP000481087"/>
    </source>
</evidence>
<dbReference type="EMBL" id="WTUZ01000036">
    <property type="protein sequence ID" value="MZQ85805.1"/>
    <property type="molecule type" value="Genomic_DNA"/>
</dbReference>
<gene>
    <name evidence="1" type="ORF">GQF01_27240</name>
</gene>